<organism evidence="2">
    <name type="scientific">Fagus sylvatica</name>
    <name type="common">Beechnut</name>
    <dbReference type="NCBI Taxonomy" id="28930"/>
    <lineage>
        <taxon>Eukaryota</taxon>
        <taxon>Viridiplantae</taxon>
        <taxon>Streptophyta</taxon>
        <taxon>Embryophyta</taxon>
        <taxon>Tracheophyta</taxon>
        <taxon>Spermatophyta</taxon>
        <taxon>Magnoliopsida</taxon>
        <taxon>eudicotyledons</taxon>
        <taxon>Gunneridae</taxon>
        <taxon>Pentapetalae</taxon>
        <taxon>rosids</taxon>
        <taxon>fabids</taxon>
        <taxon>Fagales</taxon>
        <taxon>Fagaceae</taxon>
        <taxon>Fagus</taxon>
    </lineage>
</organism>
<evidence type="ECO:0000313" key="2">
    <source>
        <dbReference type="EMBL" id="SPC91198.1"/>
    </source>
</evidence>
<protein>
    <submittedName>
        <fullName evidence="2">Uncharacterized protein</fullName>
    </submittedName>
</protein>
<reference evidence="2" key="1">
    <citation type="submission" date="2018-02" db="EMBL/GenBank/DDBJ databases">
        <authorList>
            <person name="Cohen D.B."/>
            <person name="Kent A.D."/>
        </authorList>
    </citation>
    <scope>NUCLEOTIDE SEQUENCE</scope>
</reference>
<gene>
    <name evidence="2" type="ORF">FSB_LOCUS19080</name>
</gene>
<feature type="region of interest" description="Disordered" evidence="1">
    <location>
        <begin position="1"/>
        <end position="26"/>
    </location>
</feature>
<accession>A0A2N9FVF4</accession>
<name>A0A2N9FVF4_FAGSY</name>
<proteinExistence type="predicted"/>
<dbReference type="AlphaFoldDB" id="A0A2N9FVF4"/>
<feature type="compositionally biased region" description="Basic and acidic residues" evidence="1">
    <location>
        <begin position="1"/>
        <end position="22"/>
    </location>
</feature>
<evidence type="ECO:0000256" key="1">
    <source>
        <dbReference type="SAM" id="MobiDB-lite"/>
    </source>
</evidence>
<sequence length="57" mass="6713">MDFLEKTVEESDDRDSKQEETPTKLTVGAQGCRLARVRDFQKRGVVREREMVVEREK</sequence>
<dbReference type="EMBL" id="OIVN01001213">
    <property type="protein sequence ID" value="SPC91198.1"/>
    <property type="molecule type" value="Genomic_DNA"/>
</dbReference>